<evidence type="ECO:0000256" key="9">
    <source>
        <dbReference type="HAMAP-Rule" id="MF_00530"/>
    </source>
</evidence>
<keyword evidence="9" id="KW-0066">ATP synthesis</keyword>
<evidence type="ECO:0000313" key="12">
    <source>
        <dbReference type="Proteomes" id="UP000324252"/>
    </source>
</evidence>
<evidence type="ECO:0000256" key="6">
    <source>
        <dbReference type="ARBA" id="ARBA00023065"/>
    </source>
</evidence>
<feature type="domain" description="ATP synthase F1 complex delta/epsilon subunit N-terminal" evidence="10">
    <location>
        <begin position="7"/>
        <end position="85"/>
    </location>
</feature>
<organism evidence="11 12">
    <name type="scientific">Lutimaribacter pacificus</name>
    <dbReference type="NCBI Taxonomy" id="391948"/>
    <lineage>
        <taxon>Bacteria</taxon>
        <taxon>Pseudomonadati</taxon>
        <taxon>Pseudomonadota</taxon>
        <taxon>Alphaproteobacteria</taxon>
        <taxon>Rhodobacterales</taxon>
        <taxon>Roseobacteraceae</taxon>
        <taxon>Lutimaribacter</taxon>
    </lineage>
</organism>
<keyword evidence="12" id="KW-1185">Reference proteome</keyword>
<sequence>MSMAPDMQVHLRLPSEVLFEGTAARLRAEAEDGAFGILPNHVDFVTALVPSVILLTQPDGRERFFGIDEGLLVKKGHTVEIAARRGIESADLDSLRDRVASSFARLEDEERVARAALSRLEADMVRRFASLRKMQP</sequence>
<protein>
    <recommendedName>
        <fullName evidence="9">ATP synthase epsilon chain</fullName>
    </recommendedName>
    <alternativeName>
        <fullName evidence="9">ATP synthase F1 sector epsilon subunit</fullName>
    </alternativeName>
    <alternativeName>
        <fullName evidence="9">F-ATPase epsilon subunit</fullName>
    </alternativeName>
</protein>
<dbReference type="HAMAP" id="MF_00530">
    <property type="entry name" value="ATP_synth_epsil_bac"/>
    <property type="match status" value="1"/>
</dbReference>
<comment type="subunit">
    <text evidence="9">F-type ATPases have 2 components, CF(1) - the catalytic core - and CF(0) - the membrane proton channel. CF(1) has five subunits: alpha(3), beta(3), gamma(1), delta(1), epsilon(1). CF(0) has three main subunits: a, b and c.</text>
</comment>
<dbReference type="GO" id="GO:0012505">
    <property type="term" value="C:endomembrane system"/>
    <property type="evidence" value="ECO:0007669"/>
    <property type="project" value="UniProtKB-SubCell"/>
</dbReference>
<evidence type="ECO:0000256" key="8">
    <source>
        <dbReference type="ARBA" id="ARBA00023196"/>
    </source>
</evidence>
<dbReference type="GO" id="GO:0046933">
    <property type="term" value="F:proton-transporting ATP synthase activity, rotational mechanism"/>
    <property type="evidence" value="ECO:0007669"/>
    <property type="project" value="UniProtKB-UniRule"/>
</dbReference>
<name>A0A1H0CGF0_9RHOB</name>
<keyword evidence="8 9" id="KW-0139">CF(1)</keyword>
<dbReference type="InterPro" id="IPR024037">
    <property type="entry name" value="Alt_ATP_synth_F1_esu"/>
</dbReference>
<keyword evidence="9" id="KW-1003">Cell membrane</keyword>
<dbReference type="OrthoDB" id="272739at2"/>
<evidence type="ECO:0000313" key="11">
    <source>
        <dbReference type="EMBL" id="SHJ44768.1"/>
    </source>
</evidence>
<dbReference type="GO" id="GO:0045259">
    <property type="term" value="C:proton-transporting ATP synthase complex"/>
    <property type="evidence" value="ECO:0007669"/>
    <property type="project" value="UniProtKB-KW"/>
</dbReference>
<evidence type="ECO:0000256" key="7">
    <source>
        <dbReference type="ARBA" id="ARBA00023136"/>
    </source>
</evidence>
<evidence type="ECO:0000259" key="10">
    <source>
        <dbReference type="Pfam" id="PF02823"/>
    </source>
</evidence>
<evidence type="ECO:0000256" key="1">
    <source>
        <dbReference type="ARBA" id="ARBA00003543"/>
    </source>
</evidence>
<evidence type="ECO:0000256" key="2">
    <source>
        <dbReference type="ARBA" id="ARBA00004184"/>
    </source>
</evidence>
<keyword evidence="5 9" id="KW-0375">Hydrogen ion transport</keyword>
<dbReference type="GO" id="GO:0005886">
    <property type="term" value="C:plasma membrane"/>
    <property type="evidence" value="ECO:0007669"/>
    <property type="project" value="UniProtKB-SubCell"/>
</dbReference>
<dbReference type="Gene3D" id="2.60.15.10">
    <property type="entry name" value="F0F1 ATP synthase delta/epsilon subunit, N-terminal"/>
    <property type="match status" value="1"/>
</dbReference>
<dbReference type="InterPro" id="IPR001469">
    <property type="entry name" value="ATP_synth_F1_dsu/esu"/>
</dbReference>
<dbReference type="EMBL" id="FQZZ01000001">
    <property type="protein sequence ID" value="SHJ44768.1"/>
    <property type="molecule type" value="Genomic_DNA"/>
</dbReference>
<dbReference type="CDD" id="cd12152">
    <property type="entry name" value="F1-ATPase_delta"/>
    <property type="match status" value="1"/>
</dbReference>
<gene>
    <name evidence="9" type="primary">atpC</name>
    <name evidence="11" type="ORF">SAMN05444142_101285</name>
</gene>
<dbReference type="Proteomes" id="UP000324252">
    <property type="component" value="Unassembled WGS sequence"/>
</dbReference>
<keyword evidence="4 9" id="KW-0813">Transport</keyword>
<reference evidence="11 12" key="1">
    <citation type="submission" date="2016-11" db="EMBL/GenBank/DDBJ databases">
        <authorList>
            <person name="Varghese N."/>
            <person name="Submissions S."/>
        </authorList>
    </citation>
    <scope>NUCLEOTIDE SEQUENCE [LARGE SCALE GENOMIC DNA]</scope>
    <source>
        <strain evidence="11 12">DSM 29620</strain>
    </source>
</reference>
<comment type="function">
    <text evidence="1 9">Produces ATP from ADP in the presence of a proton gradient across the membrane.</text>
</comment>
<dbReference type="InterPro" id="IPR020546">
    <property type="entry name" value="ATP_synth_F1_dsu/esu_N"/>
</dbReference>
<keyword evidence="7 9" id="KW-0472">Membrane</keyword>
<keyword evidence="6 9" id="KW-0406">Ion transport</keyword>
<comment type="similarity">
    <text evidence="3 9">Belongs to the ATPase epsilon chain family.</text>
</comment>
<dbReference type="InterPro" id="IPR036771">
    <property type="entry name" value="ATPsynth_dsu/esu_N"/>
</dbReference>
<evidence type="ECO:0000256" key="3">
    <source>
        <dbReference type="ARBA" id="ARBA00005712"/>
    </source>
</evidence>
<dbReference type="GO" id="GO:0005524">
    <property type="term" value="F:ATP binding"/>
    <property type="evidence" value="ECO:0007669"/>
    <property type="project" value="UniProtKB-UniRule"/>
</dbReference>
<dbReference type="SUPFAM" id="SSF51344">
    <property type="entry name" value="Epsilon subunit of F1F0-ATP synthase N-terminal domain"/>
    <property type="match status" value="1"/>
</dbReference>
<evidence type="ECO:0000256" key="4">
    <source>
        <dbReference type="ARBA" id="ARBA00022448"/>
    </source>
</evidence>
<dbReference type="Pfam" id="PF02823">
    <property type="entry name" value="ATP-synt_DE_N"/>
    <property type="match status" value="1"/>
</dbReference>
<dbReference type="AlphaFoldDB" id="A0A1H0CGF0"/>
<evidence type="ECO:0000256" key="5">
    <source>
        <dbReference type="ARBA" id="ARBA00022781"/>
    </source>
</evidence>
<dbReference type="RefSeq" id="WP_149786805.1">
    <property type="nucleotide sequence ID" value="NZ_FNIO01000001.1"/>
</dbReference>
<proteinExistence type="inferred from homology"/>
<comment type="subcellular location">
    <subcellularLocation>
        <location evidence="9">Cell membrane</location>
        <topology evidence="9">Peripheral membrane protein</topology>
    </subcellularLocation>
    <subcellularLocation>
        <location evidence="2">Endomembrane system</location>
        <topology evidence="2">Peripheral membrane protein</topology>
    </subcellularLocation>
</comment>
<accession>A0A1H0CGF0</accession>
<dbReference type="NCBIfam" id="TIGR03166">
    <property type="entry name" value="alt_F1F0_F1_eps"/>
    <property type="match status" value="1"/>
</dbReference>